<accession>A0ABR0QP38</accession>
<dbReference type="Proteomes" id="UP001358586">
    <property type="component" value="Chromosome 3"/>
</dbReference>
<keyword evidence="1" id="KW-1133">Transmembrane helix</keyword>
<feature type="transmembrane region" description="Helical" evidence="1">
    <location>
        <begin position="151"/>
        <end position="170"/>
    </location>
</feature>
<evidence type="ECO:0000256" key="1">
    <source>
        <dbReference type="SAM" id="Phobius"/>
    </source>
</evidence>
<dbReference type="InterPro" id="IPR000477">
    <property type="entry name" value="RT_dom"/>
</dbReference>
<keyword evidence="1" id="KW-0812">Transmembrane</keyword>
<protein>
    <recommendedName>
        <fullName evidence="2">Reverse transcriptase domain-containing protein</fullName>
    </recommendedName>
</protein>
<comment type="caution">
    <text evidence="3">The sequence shown here is derived from an EMBL/GenBank/DDBJ whole genome shotgun (WGS) entry which is preliminary data.</text>
</comment>
<organism evidence="3 4">
    <name type="scientific">Gossypium arboreum</name>
    <name type="common">Tree cotton</name>
    <name type="synonym">Gossypium nanking</name>
    <dbReference type="NCBI Taxonomy" id="29729"/>
    <lineage>
        <taxon>Eukaryota</taxon>
        <taxon>Viridiplantae</taxon>
        <taxon>Streptophyta</taxon>
        <taxon>Embryophyta</taxon>
        <taxon>Tracheophyta</taxon>
        <taxon>Spermatophyta</taxon>
        <taxon>Magnoliopsida</taxon>
        <taxon>eudicotyledons</taxon>
        <taxon>Gunneridae</taxon>
        <taxon>Pentapetalae</taxon>
        <taxon>rosids</taxon>
        <taxon>malvids</taxon>
        <taxon>Malvales</taxon>
        <taxon>Malvaceae</taxon>
        <taxon>Malvoideae</taxon>
        <taxon>Gossypium</taxon>
    </lineage>
</organism>
<name>A0ABR0QP38_GOSAR</name>
<sequence length="175" mass="20050">MTCLKAPGSDGFYALFFQTQWDLVGGVVYDLVQKVFTGHTVDPEFNNLLIVLKPKFANLESFVQFRSISLCSILYKLVMKVIANRFKVVFYKIITPEQTGFIVGRNITNNIIVTQEVIHLVRRKQKNKKWITIKMDLEKAYDRARSDFIEASLYTATIPVFLINVIMSIITSSSL</sequence>
<feature type="domain" description="Reverse transcriptase" evidence="2">
    <location>
        <begin position="64"/>
        <end position="159"/>
    </location>
</feature>
<dbReference type="PANTHER" id="PTHR19446">
    <property type="entry name" value="REVERSE TRANSCRIPTASES"/>
    <property type="match status" value="1"/>
</dbReference>
<evidence type="ECO:0000259" key="2">
    <source>
        <dbReference type="Pfam" id="PF00078"/>
    </source>
</evidence>
<dbReference type="SUPFAM" id="SSF56672">
    <property type="entry name" value="DNA/RNA polymerases"/>
    <property type="match status" value="1"/>
</dbReference>
<keyword evidence="4" id="KW-1185">Reference proteome</keyword>
<dbReference type="EMBL" id="JARKNE010000003">
    <property type="protein sequence ID" value="KAK5840677.1"/>
    <property type="molecule type" value="Genomic_DNA"/>
</dbReference>
<dbReference type="Pfam" id="PF00078">
    <property type="entry name" value="RVT_1"/>
    <property type="match status" value="1"/>
</dbReference>
<proteinExistence type="predicted"/>
<evidence type="ECO:0000313" key="3">
    <source>
        <dbReference type="EMBL" id="KAK5840677.1"/>
    </source>
</evidence>
<evidence type="ECO:0000313" key="4">
    <source>
        <dbReference type="Proteomes" id="UP001358586"/>
    </source>
</evidence>
<keyword evidence="1" id="KW-0472">Membrane</keyword>
<gene>
    <name evidence="3" type="ORF">PVK06_009580</name>
</gene>
<dbReference type="InterPro" id="IPR043502">
    <property type="entry name" value="DNA/RNA_pol_sf"/>
</dbReference>
<reference evidence="3 4" key="1">
    <citation type="submission" date="2023-03" db="EMBL/GenBank/DDBJ databases">
        <title>WGS of Gossypium arboreum.</title>
        <authorList>
            <person name="Yu D."/>
        </authorList>
    </citation>
    <scope>NUCLEOTIDE SEQUENCE [LARGE SCALE GENOMIC DNA]</scope>
    <source>
        <tissue evidence="3">Leaf</tissue>
    </source>
</reference>